<evidence type="ECO:0000256" key="9">
    <source>
        <dbReference type="ARBA" id="ARBA00023242"/>
    </source>
</evidence>
<dbReference type="GO" id="GO:0070897">
    <property type="term" value="P:transcription preinitiation complex assembly"/>
    <property type="evidence" value="ECO:0007669"/>
    <property type="project" value="InterPro"/>
</dbReference>
<dbReference type="AlphaFoldDB" id="A0A7E4V1A2"/>
<keyword evidence="3" id="KW-0479">Metal-binding</keyword>
<evidence type="ECO:0000256" key="12">
    <source>
        <dbReference type="SAM" id="MobiDB-lite"/>
    </source>
</evidence>
<dbReference type="PROSITE" id="PS51134">
    <property type="entry name" value="ZF_TFIIB"/>
    <property type="match status" value="1"/>
</dbReference>
<feature type="region of interest" description="Disordered" evidence="12">
    <location>
        <begin position="539"/>
        <end position="656"/>
    </location>
</feature>
<dbReference type="Pfam" id="PF00382">
    <property type="entry name" value="TFIIB"/>
    <property type="match status" value="2"/>
</dbReference>
<dbReference type="Gene3D" id="1.20.5.650">
    <property type="entry name" value="Single helix bin"/>
    <property type="match status" value="1"/>
</dbReference>
<dbReference type="InterPro" id="IPR013137">
    <property type="entry name" value="Znf_TFIIB"/>
</dbReference>
<dbReference type="Proteomes" id="UP000492821">
    <property type="component" value="Unassembled WGS sequence"/>
</dbReference>
<evidence type="ECO:0000256" key="10">
    <source>
        <dbReference type="ARBA" id="ARBA00031009"/>
    </source>
</evidence>
<evidence type="ECO:0000256" key="2">
    <source>
        <dbReference type="ARBA" id="ARBA00010857"/>
    </source>
</evidence>
<evidence type="ECO:0000256" key="1">
    <source>
        <dbReference type="ARBA" id="ARBA00004123"/>
    </source>
</evidence>
<dbReference type="PANTHER" id="PTHR11618">
    <property type="entry name" value="TRANSCRIPTION INITIATION FACTOR IIB-RELATED"/>
    <property type="match status" value="1"/>
</dbReference>
<evidence type="ECO:0000313" key="14">
    <source>
        <dbReference type="Proteomes" id="UP000492821"/>
    </source>
</evidence>
<feature type="compositionally biased region" description="Low complexity" evidence="12">
    <location>
        <begin position="593"/>
        <end position="616"/>
    </location>
</feature>
<dbReference type="WBParaSite" id="Pan_g15303.t1">
    <property type="protein sequence ID" value="Pan_g15303.t1"/>
    <property type="gene ID" value="Pan_g15303"/>
</dbReference>
<sequence>MGRTCPFCSSSEIDEDPSRADVVCMSCGSVLEESAIVSEVTFQERAGGHDIVGQYVSRDRQQTGLVGVPGLSRTESREVTYQKGRKLIQEVASQLRINQHCIETAFNFFKMSVSRNFTRGRPRSHVVAACLYMTCRLENTSHLLLDFSDVTQVNVYELGKTLSNLTRILKIQLPTTDPCLYVLRFAIMLEFGDKQKEVVTLATRIVQRMKRDWMATGRRPTGLCGAALLLASRAYGFSRSISDVVRIVHISDTVVRKRLDEFASTPSGGLTIDEFASVDLEHSEDPPAFQEARRRAREEKRKKEERDAEAATKELAPVQKEIENALKAKLKKSPYGKLIASSVGEDDVDELSSNIGQMVREEIIDNVYEYADDDFYDDDPGPSSSRRIDCGPTLEFLGVKPNSSIDESVVSEDEEILVDDNDFDDLDDSEIDSYILSESEAKLKSRIWMKRNGPHLVEMERKRKLRQEEEEAKAKDPNRKRRPATRKRDPINAANHSDAMAQVIKEKKLSTKINYDVLAEIENGTLEILDDAPRHAHMTMPKVLKGEQIVEPSSPAREEEVPEAPAESSSPPENPLANLLSPKPAFRRKKQSAMAACLADAAAARMAKAKRALAAAGPPPPLSPTPKRQKRDQSPVKSPPSNPEPRVTRSAAKSKV</sequence>
<keyword evidence="4 11" id="KW-0863">Zinc-finger</keyword>
<dbReference type="InterPro" id="IPR013763">
    <property type="entry name" value="Cyclin-like_dom"/>
</dbReference>
<reference evidence="15" key="2">
    <citation type="submission" date="2020-10" db="UniProtKB">
        <authorList>
            <consortium name="WormBaseParasite"/>
        </authorList>
    </citation>
    <scope>IDENTIFICATION</scope>
</reference>
<dbReference type="GO" id="GO:0000126">
    <property type="term" value="C:transcription factor TFIIIB complex"/>
    <property type="evidence" value="ECO:0007669"/>
    <property type="project" value="TreeGrafter"/>
</dbReference>
<keyword evidence="9" id="KW-0539">Nucleus</keyword>
<name>A0A7E4V1A2_PANRE</name>
<feature type="region of interest" description="Disordered" evidence="12">
    <location>
        <begin position="458"/>
        <end position="501"/>
    </location>
</feature>
<proteinExistence type="inferred from homology"/>
<dbReference type="InterPro" id="IPR036915">
    <property type="entry name" value="Cyclin-like_sf"/>
</dbReference>
<dbReference type="Pfam" id="PF07741">
    <property type="entry name" value="BRF1"/>
    <property type="match status" value="1"/>
</dbReference>
<evidence type="ECO:0000256" key="6">
    <source>
        <dbReference type="ARBA" id="ARBA00023015"/>
    </source>
</evidence>
<keyword evidence="5" id="KW-0862">Zinc</keyword>
<dbReference type="Gene3D" id="2.20.25.10">
    <property type="match status" value="1"/>
</dbReference>
<evidence type="ECO:0000256" key="8">
    <source>
        <dbReference type="ARBA" id="ARBA00023163"/>
    </source>
</evidence>
<dbReference type="GO" id="GO:0000995">
    <property type="term" value="F:RNA polymerase III general transcription initiation factor activity"/>
    <property type="evidence" value="ECO:0007669"/>
    <property type="project" value="TreeGrafter"/>
</dbReference>
<dbReference type="InterPro" id="IPR011665">
    <property type="entry name" value="BRF1_TBP-bd_dom"/>
</dbReference>
<dbReference type="FunFam" id="1.10.472.10:FF:000002">
    <property type="entry name" value="Transcription factor IIIB 90 kDa subunit"/>
    <property type="match status" value="1"/>
</dbReference>
<dbReference type="GO" id="GO:0001006">
    <property type="term" value="F:RNA polymerase III type 3 promoter sequence-specific DNA binding"/>
    <property type="evidence" value="ECO:0007669"/>
    <property type="project" value="TreeGrafter"/>
</dbReference>
<evidence type="ECO:0000259" key="13">
    <source>
        <dbReference type="PROSITE" id="PS51134"/>
    </source>
</evidence>
<dbReference type="GO" id="GO:0017025">
    <property type="term" value="F:TBP-class protein binding"/>
    <property type="evidence" value="ECO:0007669"/>
    <property type="project" value="InterPro"/>
</dbReference>
<dbReference type="PRINTS" id="PR00685">
    <property type="entry name" value="TIFACTORIIB"/>
</dbReference>
<dbReference type="PANTHER" id="PTHR11618:SF4">
    <property type="entry name" value="TRANSCRIPTION FACTOR IIIB 90 KDA SUBUNIT"/>
    <property type="match status" value="1"/>
</dbReference>
<keyword evidence="6" id="KW-0805">Transcription regulation</keyword>
<reference evidence="14" key="1">
    <citation type="journal article" date="2013" name="Genetics">
        <title>The draft genome and transcriptome of Panagrellus redivivus are shaped by the harsh demands of a free-living lifestyle.</title>
        <authorList>
            <person name="Srinivasan J."/>
            <person name="Dillman A.R."/>
            <person name="Macchietto M.G."/>
            <person name="Heikkinen L."/>
            <person name="Lakso M."/>
            <person name="Fracchia K.M."/>
            <person name="Antoshechkin I."/>
            <person name="Mortazavi A."/>
            <person name="Wong G."/>
            <person name="Sternberg P.W."/>
        </authorList>
    </citation>
    <scope>NUCLEOTIDE SEQUENCE [LARGE SCALE GENOMIC DNA]</scope>
    <source>
        <strain evidence="14">MT8872</strain>
    </source>
</reference>
<keyword evidence="7" id="KW-0010">Activator</keyword>
<dbReference type="SMART" id="SM00385">
    <property type="entry name" value="CYCLIN"/>
    <property type="match status" value="2"/>
</dbReference>
<organism evidence="14 15">
    <name type="scientific">Panagrellus redivivus</name>
    <name type="common">Microworm</name>
    <dbReference type="NCBI Taxonomy" id="6233"/>
    <lineage>
        <taxon>Eukaryota</taxon>
        <taxon>Metazoa</taxon>
        <taxon>Ecdysozoa</taxon>
        <taxon>Nematoda</taxon>
        <taxon>Chromadorea</taxon>
        <taxon>Rhabditida</taxon>
        <taxon>Tylenchina</taxon>
        <taxon>Panagrolaimomorpha</taxon>
        <taxon>Panagrolaimoidea</taxon>
        <taxon>Panagrolaimidae</taxon>
        <taxon>Panagrellus</taxon>
    </lineage>
</organism>
<keyword evidence="8" id="KW-0804">Transcription</keyword>
<feature type="region of interest" description="Disordered" evidence="12">
    <location>
        <begin position="283"/>
        <end position="315"/>
    </location>
</feature>
<evidence type="ECO:0000256" key="5">
    <source>
        <dbReference type="ARBA" id="ARBA00022833"/>
    </source>
</evidence>
<dbReference type="CDD" id="cd20553">
    <property type="entry name" value="CYCLIN_TFIIIB90_rpt1"/>
    <property type="match status" value="1"/>
</dbReference>
<evidence type="ECO:0000313" key="15">
    <source>
        <dbReference type="WBParaSite" id="Pan_g15303.t1"/>
    </source>
</evidence>
<dbReference type="Gene3D" id="1.10.472.10">
    <property type="entry name" value="Cyclin-like"/>
    <property type="match status" value="2"/>
</dbReference>
<dbReference type="FunFam" id="1.10.472.10:FF:000121">
    <property type="entry name" value="Transcription factor IIIB"/>
    <property type="match status" value="1"/>
</dbReference>
<dbReference type="SUPFAM" id="SSF57783">
    <property type="entry name" value="Zinc beta-ribbon"/>
    <property type="match status" value="1"/>
</dbReference>
<evidence type="ECO:0000256" key="7">
    <source>
        <dbReference type="ARBA" id="ARBA00023159"/>
    </source>
</evidence>
<dbReference type="SUPFAM" id="SSF47954">
    <property type="entry name" value="Cyclin-like"/>
    <property type="match status" value="2"/>
</dbReference>
<dbReference type="GO" id="GO:0005634">
    <property type="term" value="C:nucleus"/>
    <property type="evidence" value="ECO:0007669"/>
    <property type="project" value="UniProtKB-SubCell"/>
</dbReference>
<comment type="subcellular location">
    <subcellularLocation>
        <location evidence="1">Nucleus</location>
    </subcellularLocation>
</comment>
<dbReference type="InterPro" id="IPR013150">
    <property type="entry name" value="TFIIB_cyclin"/>
</dbReference>
<feature type="compositionally biased region" description="Low complexity" evidence="12">
    <location>
        <begin position="563"/>
        <end position="582"/>
    </location>
</feature>
<dbReference type="GO" id="GO:0008270">
    <property type="term" value="F:zinc ion binding"/>
    <property type="evidence" value="ECO:0007669"/>
    <property type="project" value="UniProtKB-KW"/>
</dbReference>
<evidence type="ECO:0000256" key="4">
    <source>
        <dbReference type="ARBA" id="ARBA00022771"/>
    </source>
</evidence>
<keyword evidence="14" id="KW-1185">Reference proteome</keyword>
<dbReference type="Pfam" id="PF08271">
    <property type="entry name" value="Zn_Ribbon_TF"/>
    <property type="match status" value="1"/>
</dbReference>
<feature type="compositionally biased region" description="Basic and acidic residues" evidence="12">
    <location>
        <begin position="283"/>
        <end position="312"/>
    </location>
</feature>
<dbReference type="GO" id="GO:0097550">
    <property type="term" value="C:transcription preinitiation complex"/>
    <property type="evidence" value="ECO:0007669"/>
    <property type="project" value="TreeGrafter"/>
</dbReference>
<protein>
    <recommendedName>
        <fullName evidence="10">B-related factor 1</fullName>
    </recommendedName>
</protein>
<feature type="domain" description="TFIIB-type" evidence="13">
    <location>
        <begin position="1"/>
        <end position="32"/>
    </location>
</feature>
<accession>A0A7E4V1A2</accession>
<dbReference type="CDD" id="cd20554">
    <property type="entry name" value="CYCLIN_TFIIIB90_rpt2"/>
    <property type="match status" value="1"/>
</dbReference>
<dbReference type="InterPro" id="IPR000812">
    <property type="entry name" value="TFIIB"/>
</dbReference>
<evidence type="ECO:0000256" key="3">
    <source>
        <dbReference type="ARBA" id="ARBA00022723"/>
    </source>
</evidence>
<evidence type="ECO:0000256" key="11">
    <source>
        <dbReference type="PROSITE-ProRule" id="PRU00469"/>
    </source>
</evidence>
<comment type="similarity">
    <text evidence="2">Belongs to the TFIIB family.</text>
</comment>